<protein>
    <recommendedName>
        <fullName evidence="10">Nucleoside transporter</fullName>
    </recommendedName>
</protein>
<evidence type="ECO:0008006" key="10">
    <source>
        <dbReference type="Google" id="ProtNLM"/>
    </source>
</evidence>
<dbReference type="Proteomes" id="UP000664132">
    <property type="component" value="Unassembled WGS sequence"/>
</dbReference>
<feature type="transmembrane region" description="Helical" evidence="7">
    <location>
        <begin position="189"/>
        <end position="211"/>
    </location>
</feature>
<comment type="subcellular location">
    <subcellularLocation>
        <location evidence="1">Membrane</location>
        <topology evidence="1">Multi-pass membrane protein</topology>
    </subcellularLocation>
</comment>
<feature type="transmembrane region" description="Helical" evidence="7">
    <location>
        <begin position="324"/>
        <end position="343"/>
    </location>
</feature>
<dbReference type="GO" id="GO:0015205">
    <property type="term" value="F:nucleobase transmembrane transporter activity"/>
    <property type="evidence" value="ECO:0007669"/>
    <property type="project" value="TreeGrafter"/>
</dbReference>
<comment type="caution">
    <text evidence="8">The sequence shown here is derived from an EMBL/GenBank/DDBJ whole genome shotgun (WGS) entry which is preliminary data.</text>
</comment>
<keyword evidence="3" id="KW-0813">Transport</keyword>
<feature type="transmembrane region" description="Helical" evidence="7">
    <location>
        <begin position="92"/>
        <end position="110"/>
    </location>
</feature>
<proteinExistence type="inferred from homology"/>
<dbReference type="Pfam" id="PF01733">
    <property type="entry name" value="Nucleoside_tran"/>
    <property type="match status" value="1"/>
</dbReference>
<evidence type="ECO:0000313" key="9">
    <source>
        <dbReference type="Proteomes" id="UP000664132"/>
    </source>
</evidence>
<evidence type="ECO:0000256" key="7">
    <source>
        <dbReference type="SAM" id="Phobius"/>
    </source>
</evidence>
<dbReference type="SUPFAM" id="SSF103473">
    <property type="entry name" value="MFS general substrate transporter"/>
    <property type="match status" value="1"/>
</dbReference>
<dbReference type="InterPro" id="IPR036259">
    <property type="entry name" value="MFS_trans_sf"/>
</dbReference>
<dbReference type="GO" id="GO:0034257">
    <property type="term" value="F:nicotinamide riboside transmembrane transporter activity"/>
    <property type="evidence" value="ECO:0007669"/>
    <property type="project" value="TreeGrafter"/>
</dbReference>
<keyword evidence="5 7" id="KW-1133">Transmembrane helix</keyword>
<comment type="similarity">
    <text evidence="2">Belongs to the SLC29A/ENT transporter (TC 2.A.57) family.</text>
</comment>
<dbReference type="GO" id="GO:0005886">
    <property type="term" value="C:plasma membrane"/>
    <property type="evidence" value="ECO:0007669"/>
    <property type="project" value="TreeGrafter"/>
</dbReference>
<gene>
    <name evidence="8" type="ORF">IFR04_008956</name>
</gene>
<dbReference type="GO" id="GO:0000329">
    <property type="term" value="C:fungal-type vacuole membrane"/>
    <property type="evidence" value="ECO:0007669"/>
    <property type="project" value="TreeGrafter"/>
</dbReference>
<accession>A0A8H7TEV8</accession>
<feature type="transmembrane region" description="Helical" evidence="7">
    <location>
        <begin position="52"/>
        <end position="72"/>
    </location>
</feature>
<keyword evidence="9" id="KW-1185">Reference proteome</keyword>
<evidence type="ECO:0000256" key="6">
    <source>
        <dbReference type="ARBA" id="ARBA00023136"/>
    </source>
</evidence>
<dbReference type="PIRSF" id="PIRSF016379">
    <property type="entry name" value="ENT"/>
    <property type="match status" value="1"/>
</dbReference>
<reference evidence="8" key="1">
    <citation type="submission" date="2021-02" db="EMBL/GenBank/DDBJ databases">
        <title>Genome sequence Cadophora malorum strain M34.</title>
        <authorList>
            <person name="Stefanovic E."/>
            <person name="Vu D."/>
            <person name="Scully C."/>
            <person name="Dijksterhuis J."/>
            <person name="Roader J."/>
            <person name="Houbraken J."/>
        </authorList>
    </citation>
    <scope>NUCLEOTIDE SEQUENCE</scope>
    <source>
        <strain evidence="8">M34</strain>
    </source>
</reference>
<feature type="transmembrane region" description="Helical" evidence="7">
    <location>
        <begin position="380"/>
        <end position="397"/>
    </location>
</feature>
<evidence type="ECO:0000256" key="2">
    <source>
        <dbReference type="ARBA" id="ARBA00007965"/>
    </source>
</evidence>
<dbReference type="PANTHER" id="PTHR10332:SF88">
    <property type="entry name" value="EQUILIBRATIVE NUCLEOSIDE TRANSPORTER 1, ISOFORM A"/>
    <property type="match status" value="1"/>
</dbReference>
<evidence type="ECO:0000256" key="4">
    <source>
        <dbReference type="ARBA" id="ARBA00022692"/>
    </source>
</evidence>
<feature type="transmembrane region" description="Helical" evidence="7">
    <location>
        <begin position="417"/>
        <end position="439"/>
    </location>
</feature>
<name>A0A8H7TEV8_9HELO</name>
<keyword evidence="4 7" id="KW-0812">Transmembrane</keyword>
<dbReference type="PANTHER" id="PTHR10332">
    <property type="entry name" value="EQUILIBRATIVE NUCLEOSIDE TRANSPORTER"/>
    <property type="match status" value="1"/>
</dbReference>
<evidence type="ECO:0000256" key="5">
    <source>
        <dbReference type="ARBA" id="ARBA00022989"/>
    </source>
</evidence>
<organism evidence="8 9">
    <name type="scientific">Cadophora malorum</name>
    <dbReference type="NCBI Taxonomy" id="108018"/>
    <lineage>
        <taxon>Eukaryota</taxon>
        <taxon>Fungi</taxon>
        <taxon>Dikarya</taxon>
        <taxon>Ascomycota</taxon>
        <taxon>Pezizomycotina</taxon>
        <taxon>Leotiomycetes</taxon>
        <taxon>Helotiales</taxon>
        <taxon>Ploettnerulaceae</taxon>
        <taxon>Cadophora</taxon>
    </lineage>
</organism>
<feature type="transmembrane region" description="Helical" evidence="7">
    <location>
        <begin position="122"/>
        <end position="144"/>
    </location>
</feature>
<dbReference type="InterPro" id="IPR002259">
    <property type="entry name" value="Eqnu_transpt"/>
</dbReference>
<sequence length="442" mass="49075">MDRDLELRSDDEGNEFEQRALLAGEIEIKDDEDLDRFEAVKGDTRVFSLSEYFAFFVMGLPMMWIWSMIIQAAPYFQRRFAANAAILRYFQASYLVFFATTMFLTTIYLNRQREQPMYTHRLWRALCGYVAVATLLMVSAIDMFYVRAEFYYPFTLIMVVMTGMANGLSQNAAFAFAAGFGRTEYAPAVMTGEALAGFIPSSIEIVSALAFPTAYFDADVSGNSQASSLTIGYFFSALLVGGASLGALAFLIPRSGARPPFRAYEMTSVWARWSSTLKWPALANFSCLCISSVSSVFVTKITSVVPIDGAPTLLRPEAFIPLSIVLWNIGDFLGSLIAVSSRFLIRRPFLIFVLSLARIVFIPMYLMCNIDDRGSFAGDWFYLICVQLFFGVTHGWLSGASMMGVPVWVPEEDREEAGAFMGMTLVTGLVAGSILGLVVSRV</sequence>
<feature type="transmembrane region" description="Helical" evidence="7">
    <location>
        <begin position="349"/>
        <end position="368"/>
    </location>
</feature>
<evidence type="ECO:0000313" key="8">
    <source>
        <dbReference type="EMBL" id="KAG4417902.1"/>
    </source>
</evidence>
<evidence type="ECO:0000256" key="3">
    <source>
        <dbReference type="ARBA" id="ARBA00022448"/>
    </source>
</evidence>
<keyword evidence="6 7" id="KW-0472">Membrane</keyword>
<dbReference type="AlphaFoldDB" id="A0A8H7TEV8"/>
<dbReference type="OrthoDB" id="46396at2759"/>
<dbReference type="EMBL" id="JAFJYH010000142">
    <property type="protein sequence ID" value="KAG4417902.1"/>
    <property type="molecule type" value="Genomic_DNA"/>
</dbReference>
<evidence type="ECO:0000256" key="1">
    <source>
        <dbReference type="ARBA" id="ARBA00004141"/>
    </source>
</evidence>
<feature type="transmembrane region" description="Helical" evidence="7">
    <location>
        <begin position="231"/>
        <end position="252"/>
    </location>
</feature>